<dbReference type="Proteomes" id="UP000006008">
    <property type="component" value="Unassembled WGS sequence"/>
</dbReference>
<dbReference type="NCBIfam" id="TIGR00421">
    <property type="entry name" value="ubiX_pad"/>
    <property type="match status" value="1"/>
</dbReference>
<keyword evidence="3" id="KW-0288">FMN</keyword>
<evidence type="ECO:0000256" key="4">
    <source>
        <dbReference type="ARBA" id="ARBA00022679"/>
    </source>
</evidence>
<comment type="caution">
    <text evidence="6">The sequence shown here is derived from an EMBL/GenBank/DDBJ whole genome shotgun (WGS) entry which is preliminary data.</text>
</comment>
<organism evidence="6 7">
    <name type="scientific">Alistipes indistinctus YIT 12060</name>
    <dbReference type="NCBI Taxonomy" id="742725"/>
    <lineage>
        <taxon>Bacteria</taxon>
        <taxon>Pseudomonadati</taxon>
        <taxon>Bacteroidota</taxon>
        <taxon>Bacteroidia</taxon>
        <taxon>Bacteroidales</taxon>
        <taxon>Rikenellaceae</taxon>
        <taxon>Alistipes</taxon>
    </lineage>
</organism>
<dbReference type="OrthoDB" id="9781577at2"/>
<keyword evidence="7" id="KW-1185">Reference proteome</keyword>
<keyword evidence="1" id="KW-0637">Prenyltransferase</keyword>
<dbReference type="InterPro" id="IPR003382">
    <property type="entry name" value="Flavoprotein"/>
</dbReference>
<dbReference type="AlphaFoldDB" id="G5H7X5"/>
<gene>
    <name evidence="6" type="ORF">HMPREF9450_00778</name>
</gene>
<feature type="domain" description="Flavoprotein" evidence="5">
    <location>
        <begin position="6"/>
        <end position="174"/>
    </location>
</feature>
<protein>
    <recommendedName>
        <fullName evidence="5">Flavoprotein domain-containing protein</fullName>
    </recommendedName>
</protein>
<dbReference type="STRING" id="742725.HMPREF9450_00778"/>
<evidence type="ECO:0000256" key="2">
    <source>
        <dbReference type="ARBA" id="ARBA00022630"/>
    </source>
</evidence>
<dbReference type="PATRIC" id="fig|742725.3.peg.829"/>
<dbReference type="InterPro" id="IPR004507">
    <property type="entry name" value="UbiX-like"/>
</dbReference>
<dbReference type="EMBL" id="ADLD01000009">
    <property type="protein sequence ID" value="EHB92574.1"/>
    <property type="molecule type" value="Genomic_DNA"/>
</dbReference>
<dbReference type="GeneID" id="92816208"/>
<evidence type="ECO:0000256" key="3">
    <source>
        <dbReference type="ARBA" id="ARBA00022643"/>
    </source>
</evidence>
<evidence type="ECO:0000313" key="6">
    <source>
        <dbReference type="EMBL" id="EHB92574.1"/>
    </source>
</evidence>
<accession>G5H7X5</accession>
<dbReference type="GO" id="GO:0004659">
    <property type="term" value="F:prenyltransferase activity"/>
    <property type="evidence" value="ECO:0007669"/>
    <property type="project" value="UniProtKB-KW"/>
</dbReference>
<dbReference type="eggNOG" id="COG0163">
    <property type="taxonomic scope" value="Bacteria"/>
</dbReference>
<evidence type="ECO:0000313" key="7">
    <source>
        <dbReference type="Proteomes" id="UP000006008"/>
    </source>
</evidence>
<name>G5H7X5_9BACT</name>
<evidence type="ECO:0000256" key="1">
    <source>
        <dbReference type="ARBA" id="ARBA00022602"/>
    </source>
</evidence>
<keyword evidence="4" id="KW-0808">Transferase</keyword>
<reference evidence="6 7" key="1">
    <citation type="submission" date="2011-08" db="EMBL/GenBank/DDBJ databases">
        <title>The Genome Sequence of Alistipes indistinctus YIT 12060.</title>
        <authorList>
            <consortium name="The Broad Institute Genome Sequencing Platform"/>
            <person name="Earl A."/>
            <person name="Ward D."/>
            <person name="Feldgarden M."/>
            <person name="Gevers D."/>
            <person name="Morotomi M."/>
            <person name="Young S.K."/>
            <person name="Zeng Q."/>
            <person name="Gargeya S."/>
            <person name="Fitzgerald M."/>
            <person name="Haas B."/>
            <person name="Abouelleil A."/>
            <person name="Alvarado L."/>
            <person name="Arachchi H.M."/>
            <person name="Berlin A."/>
            <person name="Brown A."/>
            <person name="Chapman S.B."/>
            <person name="Chen Z."/>
            <person name="Dunbar C."/>
            <person name="Freedman E."/>
            <person name="Gearin G."/>
            <person name="Gellesch M."/>
            <person name="Goldberg J."/>
            <person name="Griggs A."/>
            <person name="Gujja S."/>
            <person name="Heiman D."/>
            <person name="Howarth C."/>
            <person name="Larson L."/>
            <person name="Lui A."/>
            <person name="MacDonald P.J.P."/>
            <person name="Montmayeur A."/>
            <person name="Murphy C."/>
            <person name="Neiman D."/>
            <person name="Pearson M."/>
            <person name="Priest M."/>
            <person name="Roberts A."/>
            <person name="Saif S."/>
            <person name="Shea T."/>
            <person name="Shenoy N."/>
            <person name="Sisk P."/>
            <person name="Stolte C."/>
            <person name="Sykes S."/>
            <person name="Wortman J."/>
            <person name="Nusbaum C."/>
            <person name="Birren B."/>
        </authorList>
    </citation>
    <scope>NUCLEOTIDE SEQUENCE [LARGE SCALE GENOMIC DNA]</scope>
    <source>
        <strain evidence="6 7">YIT 12060</strain>
    </source>
</reference>
<dbReference type="Pfam" id="PF02441">
    <property type="entry name" value="Flavoprotein"/>
    <property type="match status" value="1"/>
</dbReference>
<dbReference type="InterPro" id="IPR036551">
    <property type="entry name" value="Flavin_trans-like"/>
</dbReference>
<keyword evidence="2" id="KW-0285">Flavoprotein</keyword>
<dbReference type="Gene3D" id="3.40.50.1950">
    <property type="entry name" value="Flavin prenyltransferase-like"/>
    <property type="match status" value="1"/>
</dbReference>
<dbReference type="RefSeq" id="WP_009133584.1">
    <property type="nucleotide sequence ID" value="NZ_CP102250.1"/>
</dbReference>
<dbReference type="HOGENOM" id="CLU_074522_0_1_10"/>
<evidence type="ECO:0000259" key="5">
    <source>
        <dbReference type="Pfam" id="PF02441"/>
    </source>
</evidence>
<dbReference type="SUPFAM" id="SSF52507">
    <property type="entry name" value="Homo-oligomeric flavin-containing Cys decarboxylases, HFCD"/>
    <property type="match status" value="1"/>
</dbReference>
<sequence length="195" mass="21245">MEKKRNIIVAVTGASGSLYARLLCRRLAEANGVGRIALIVTRNGLAVSAYEDDPAWMDDPRFTRYDNDDLFGAPASGSSSFDAMVVIPCSMGMAGRIAAGVSNDLASRAADVMLKERRRLILVPREAPLGTIHLRNLTTLSECGAVICPAAPSFYPHPRNIEDLCGTIVERVLTLLDVEVPHYEWGAFHPEPDHQ</sequence>
<proteinExistence type="predicted"/>